<keyword evidence="2" id="KW-0732">Signal</keyword>
<proteinExistence type="predicted"/>
<evidence type="ECO:0000256" key="2">
    <source>
        <dbReference type="SAM" id="SignalP"/>
    </source>
</evidence>
<feature type="region of interest" description="Disordered" evidence="1">
    <location>
        <begin position="23"/>
        <end position="45"/>
    </location>
</feature>
<evidence type="ECO:0000313" key="3">
    <source>
        <dbReference type="EMBL" id="KAG0139943.1"/>
    </source>
</evidence>
<dbReference type="Proteomes" id="UP000886653">
    <property type="component" value="Unassembled WGS sequence"/>
</dbReference>
<feature type="compositionally biased region" description="Polar residues" evidence="1">
    <location>
        <begin position="58"/>
        <end position="88"/>
    </location>
</feature>
<dbReference type="OrthoDB" id="10430230at2759"/>
<keyword evidence="4" id="KW-1185">Reference proteome</keyword>
<protein>
    <recommendedName>
        <fullName evidence="5">Secreted protein</fullName>
    </recommendedName>
</protein>
<gene>
    <name evidence="3" type="ORF">CROQUDRAFT_100817</name>
</gene>
<evidence type="ECO:0000313" key="4">
    <source>
        <dbReference type="Proteomes" id="UP000886653"/>
    </source>
</evidence>
<reference evidence="3" key="1">
    <citation type="submission" date="2013-11" db="EMBL/GenBank/DDBJ databases">
        <title>Genome sequence of the fusiform rust pathogen reveals effectors for host alternation and coevolution with pine.</title>
        <authorList>
            <consortium name="DOE Joint Genome Institute"/>
            <person name="Smith K."/>
            <person name="Pendleton A."/>
            <person name="Kubisiak T."/>
            <person name="Anderson C."/>
            <person name="Salamov A."/>
            <person name="Aerts A."/>
            <person name="Riley R."/>
            <person name="Clum A."/>
            <person name="Lindquist E."/>
            <person name="Ence D."/>
            <person name="Campbell M."/>
            <person name="Kronenberg Z."/>
            <person name="Feau N."/>
            <person name="Dhillon B."/>
            <person name="Hamelin R."/>
            <person name="Burleigh J."/>
            <person name="Smith J."/>
            <person name="Yandell M."/>
            <person name="Nelson C."/>
            <person name="Grigoriev I."/>
            <person name="Davis J."/>
        </authorList>
    </citation>
    <scope>NUCLEOTIDE SEQUENCE</scope>
    <source>
        <strain evidence="3">G11</strain>
    </source>
</reference>
<feature type="signal peptide" evidence="2">
    <location>
        <begin position="1"/>
        <end position="19"/>
    </location>
</feature>
<name>A0A9P6T701_9BASI</name>
<accession>A0A9P6T701</accession>
<comment type="caution">
    <text evidence="3">The sequence shown here is derived from an EMBL/GenBank/DDBJ whole genome shotgun (WGS) entry which is preliminary data.</text>
</comment>
<feature type="region of interest" description="Disordered" evidence="1">
    <location>
        <begin position="58"/>
        <end position="93"/>
    </location>
</feature>
<feature type="chain" id="PRO_5040281644" description="Secreted protein" evidence="2">
    <location>
        <begin position="20"/>
        <end position="285"/>
    </location>
</feature>
<feature type="compositionally biased region" description="Polar residues" evidence="1">
    <location>
        <begin position="26"/>
        <end position="45"/>
    </location>
</feature>
<dbReference type="EMBL" id="MU167497">
    <property type="protein sequence ID" value="KAG0139943.1"/>
    <property type="molecule type" value="Genomic_DNA"/>
</dbReference>
<organism evidence="3 4">
    <name type="scientific">Cronartium quercuum f. sp. fusiforme G11</name>
    <dbReference type="NCBI Taxonomy" id="708437"/>
    <lineage>
        <taxon>Eukaryota</taxon>
        <taxon>Fungi</taxon>
        <taxon>Dikarya</taxon>
        <taxon>Basidiomycota</taxon>
        <taxon>Pucciniomycotina</taxon>
        <taxon>Pucciniomycetes</taxon>
        <taxon>Pucciniales</taxon>
        <taxon>Coleosporiaceae</taxon>
        <taxon>Cronartium</taxon>
    </lineage>
</organism>
<dbReference type="AlphaFoldDB" id="A0A9P6T701"/>
<evidence type="ECO:0008006" key="5">
    <source>
        <dbReference type="Google" id="ProtNLM"/>
    </source>
</evidence>
<evidence type="ECO:0000256" key="1">
    <source>
        <dbReference type="SAM" id="MobiDB-lite"/>
    </source>
</evidence>
<sequence>MKFVTITSSFLATLLIVEATEKSASDTDNSQPVADFNPQSNQTQGHFDVSINQTLEHSESSSTNTLFKSQFGSNERNSSDVSESSTSQKAEDFKSQQPNTLCYNFFLQKDGCVNSSAENPCNGTTTFQKTASLVGSFEVAPKKRLARRYDTTIPTQAVGGGDGICGPYDTNTTSGVCLWSGSDWVDGSNPATAGWLNGAETSNCRKLVYIQRANQPETVQVVPVLDGCYFGAKKPEVGCFQVWMTSNLFNKFNPTDEERANLIFNGNFTWDFDSLDSQKPENAPI</sequence>